<dbReference type="InterPro" id="IPR027417">
    <property type="entry name" value="P-loop_NTPase"/>
</dbReference>
<organism evidence="1 2">
    <name type="scientific">Alkanindiges hydrocarboniclasticus</name>
    <dbReference type="NCBI Taxonomy" id="1907941"/>
    <lineage>
        <taxon>Bacteria</taxon>
        <taxon>Pseudomonadati</taxon>
        <taxon>Pseudomonadota</taxon>
        <taxon>Gammaproteobacteria</taxon>
        <taxon>Moraxellales</taxon>
        <taxon>Moraxellaceae</taxon>
        <taxon>Alkanindiges</taxon>
    </lineage>
</organism>
<accession>A0A1S8CS73</accession>
<reference evidence="1 2" key="1">
    <citation type="submission" date="2016-10" db="EMBL/GenBank/DDBJ databases">
        <title>Draft Genome sequence of Alkanindiges sp. strain H1.</title>
        <authorList>
            <person name="Subhash Y."/>
            <person name="Lee S."/>
        </authorList>
    </citation>
    <scope>NUCLEOTIDE SEQUENCE [LARGE SCALE GENOMIC DNA]</scope>
    <source>
        <strain evidence="1 2">H1</strain>
    </source>
</reference>
<dbReference type="AlphaFoldDB" id="A0A1S8CS73"/>
<evidence type="ECO:0000313" key="2">
    <source>
        <dbReference type="Proteomes" id="UP000192132"/>
    </source>
</evidence>
<dbReference type="OrthoDB" id="417988at2"/>
<comment type="caution">
    <text evidence="1">The sequence shown here is derived from an EMBL/GenBank/DDBJ whole genome shotgun (WGS) entry which is preliminary data.</text>
</comment>
<dbReference type="RefSeq" id="WP_076879316.1">
    <property type="nucleotide sequence ID" value="NZ_MLCN01000055.1"/>
</dbReference>
<dbReference type="Proteomes" id="UP000192132">
    <property type="component" value="Unassembled WGS sequence"/>
</dbReference>
<keyword evidence="2" id="KW-1185">Reference proteome</keyword>
<evidence type="ECO:0000313" key="1">
    <source>
        <dbReference type="EMBL" id="ONG37352.1"/>
    </source>
</evidence>
<gene>
    <name evidence="1" type="ORF">BKE30_14560</name>
</gene>
<sequence>MLDLYYEANSHWVHNNLEAAQEELGKILDTGVNLVLIGKTGTGKSRLMQAFSPDTFITAITPTYQVSVPSLNMIFDMVSNSTAKCWSIDDAYHYAEDDIKTLVKTLHQYGRQMILAYMGEIDLPESLIGELIDHNFVILKIYNDCEQQSQFAIKAKEGIIKRRKVPALTR</sequence>
<protein>
    <submittedName>
        <fullName evidence="1">Uncharacterized protein</fullName>
    </submittedName>
</protein>
<name>A0A1S8CS73_9GAMM</name>
<dbReference type="EMBL" id="MLCN01000055">
    <property type="protein sequence ID" value="ONG37352.1"/>
    <property type="molecule type" value="Genomic_DNA"/>
</dbReference>
<dbReference type="STRING" id="1907941.BKE30_14560"/>
<proteinExistence type="predicted"/>
<dbReference type="SUPFAM" id="SSF52540">
    <property type="entry name" value="P-loop containing nucleoside triphosphate hydrolases"/>
    <property type="match status" value="1"/>
</dbReference>